<reference evidence="1" key="1">
    <citation type="journal article" date="2014" name="Int. J. Syst. Evol. Microbiol.">
        <title>Complete genome sequence of Corynebacterium casei LMG S-19264T (=DSM 44701T), isolated from a smear-ripened cheese.</title>
        <authorList>
            <consortium name="US DOE Joint Genome Institute (JGI-PGF)"/>
            <person name="Walter F."/>
            <person name="Albersmeier A."/>
            <person name="Kalinowski J."/>
            <person name="Ruckert C."/>
        </authorList>
    </citation>
    <scope>NUCLEOTIDE SEQUENCE</scope>
    <source>
        <strain evidence="1">JCM 4369</strain>
    </source>
</reference>
<keyword evidence="2" id="KW-1185">Reference proteome</keyword>
<evidence type="ECO:0000313" key="2">
    <source>
        <dbReference type="Proteomes" id="UP000618795"/>
    </source>
</evidence>
<protein>
    <submittedName>
        <fullName evidence="1">Uncharacterized protein</fullName>
    </submittedName>
</protein>
<dbReference type="Proteomes" id="UP000618795">
    <property type="component" value="Unassembled WGS sequence"/>
</dbReference>
<dbReference type="AlphaFoldDB" id="A0A918IKE9"/>
<organism evidence="1 2">
    <name type="scientific">Streptomyces filipinensis</name>
    <dbReference type="NCBI Taxonomy" id="66887"/>
    <lineage>
        <taxon>Bacteria</taxon>
        <taxon>Bacillati</taxon>
        <taxon>Actinomycetota</taxon>
        <taxon>Actinomycetes</taxon>
        <taxon>Kitasatosporales</taxon>
        <taxon>Streptomycetaceae</taxon>
        <taxon>Streptomyces</taxon>
    </lineage>
</organism>
<sequence>MITPATPSLAVVLDCGDDAAFTHAALAAHAPQDGRVTLHPTPGTTSETALAADLLLALGKEPHVPGRFPHGRPPLWEAAAAWVTARAVTRLTVLRAHLLDDHRLQRLIGLWRQTGIHLTLVVHRPRLTAAAGRTLAATDHTAVDMLAEARALFYGSNAPRPGTQASAAPAPWRWITLDALDRLVSYDSPRPCTTACTPRPVVYQQRPAPIPPTQAQAVQLTDRLHKATSHPARAAALAAAVAAGASFQQLATARPDGFDPSAGTLILHDHARYTDGCAIYPVPAWARGFLHAAAQFAHLTDAACLLAAPADRAALLRLAESIKIRPPQPPPAWRKERRGPVVWDWREQREALG</sequence>
<proteinExistence type="predicted"/>
<evidence type="ECO:0000313" key="1">
    <source>
        <dbReference type="EMBL" id="GGV30866.1"/>
    </source>
</evidence>
<name>A0A918IKE9_9ACTN</name>
<reference evidence="1" key="2">
    <citation type="submission" date="2020-09" db="EMBL/GenBank/DDBJ databases">
        <authorList>
            <person name="Sun Q."/>
            <person name="Ohkuma M."/>
        </authorList>
    </citation>
    <scope>NUCLEOTIDE SEQUENCE</scope>
    <source>
        <strain evidence="1">JCM 4369</strain>
    </source>
</reference>
<accession>A0A918IKE9</accession>
<dbReference type="EMBL" id="BMTD01000046">
    <property type="protein sequence ID" value="GGV30866.1"/>
    <property type="molecule type" value="Genomic_DNA"/>
</dbReference>
<comment type="caution">
    <text evidence="1">The sequence shown here is derived from an EMBL/GenBank/DDBJ whole genome shotgun (WGS) entry which is preliminary data.</text>
</comment>
<gene>
    <name evidence="1" type="ORF">GCM10010260_84040</name>
</gene>
<dbReference type="RefSeq" id="WP_191878709.1">
    <property type="nucleotide sequence ID" value="NZ_BMTD01000046.1"/>
</dbReference>